<evidence type="ECO:0000256" key="2">
    <source>
        <dbReference type="ARBA" id="ARBA00011045"/>
    </source>
</evidence>
<organism evidence="9 10">
    <name type="scientific">Verruconis gallopava</name>
    <dbReference type="NCBI Taxonomy" id="253628"/>
    <lineage>
        <taxon>Eukaryota</taxon>
        <taxon>Fungi</taxon>
        <taxon>Dikarya</taxon>
        <taxon>Ascomycota</taxon>
        <taxon>Pezizomycotina</taxon>
        <taxon>Dothideomycetes</taxon>
        <taxon>Pleosporomycetidae</taxon>
        <taxon>Venturiales</taxon>
        <taxon>Sympoventuriaceae</taxon>
        <taxon>Verruconis</taxon>
    </lineage>
</organism>
<dbReference type="EMBL" id="KN847588">
    <property type="protein sequence ID" value="KIV98994.1"/>
    <property type="molecule type" value="Genomic_DNA"/>
</dbReference>
<evidence type="ECO:0000313" key="10">
    <source>
        <dbReference type="Proteomes" id="UP000053259"/>
    </source>
</evidence>
<reference evidence="9 10" key="1">
    <citation type="submission" date="2015-01" db="EMBL/GenBank/DDBJ databases">
        <title>The Genome Sequence of Ochroconis gallopava CBS43764.</title>
        <authorList>
            <consortium name="The Broad Institute Genomics Platform"/>
            <person name="Cuomo C."/>
            <person name="de Hoog S."/>
            <person name="Gorbushina A."/>
            <person name="Stielow B."/>
            <person name="Teixiera M."/>
            <person name="Abouelleil A."/>
            <person name="Chapman S.B."/>
            <person name="Priest M."/>
            <person name="Young S.K."/>
            <person name="Wortman J."/>
            <person name="Nusbaum C."/>
            <person name="Birren B."/>
        </authorList>
    </citation>
    <scope>NUCLEOTIDE SEQUENCE [LARGE SCALE GENOMIC DNA]</scope>
    <source>
        <strain evidence="9 10">CBS 43764</strain>
    </source>
</reference>
<evidence type="ECO:0000313" key="9">
    <source>
        <dbReference type="EMBL" id="KIV98994.1"/>
    </source>
</evidence>
<dbReference type="Pfam" id="PF08609">
    <property type="entry name" value="Fes1"/>
    <property type="match status" value="1"/>
</dbReference>
<dbReference type="GeneID" id="27317247"/>
<gene>
    <name evidence="9" type="ORF">PV09_09274</name>
</gene>
<keyword evidence="10" id="KW-1185">Reference proteome</keyword>
<dbReference type="Gene3D" id="1.25.10.10">
    <property type="entry name" value="Leucine-rich Repeat Variant"/>
    <property type="match status" value="1"/>
</dbReference>
<dbReference type="PANTHER" id="PTHR19316">
    <property type="entry name" value="PROTEIN FOLDING REGULATOR"/>
    <property type="match status" value="1"/>
</dbReference>
<feature type="domain" description="Nucleotide exchange factor Fes1" evidence="8">
    <location>
        <begin position="9"/>
        <end position="97"/>
    </location>
</feature>
<dbReference type="InterPro" id="IPR050693">
    <property type="entry name" value="Hsp70_NEF-Inhibitors"/>
</dbReference>
<comment type="similarity">
    <text evidence="2">Belongs to the FES1 family.</text>
</comment>
<accession>A0A0D1ZY34</accession>
<dbReference type="STRING" id="253628.A0A0D1ZY34"/>
<dbReference type="InterPro" id="IPR016024">
    <property type="entry name" value="ARM-type_fold"/>
</dbReference>
<dbReference type="GO" id="GO:0006417">
    <property type="term" value="P:regulation of translation"/>
    <property type="evidence" value="ECO:0007669"/>
    <property type="project" value="UniProtKB-KW"/>
</dbReference>
<dbReference type="SUPFAM" id="SSF48371">
    <property type="entry name" value="ARM repeat"/>
    <property type="match status" value="1"/>
</dbReference>
<evidence type="ECO:0000256" key="7">
    <source>
        <dbReference type="SAM" id="MobiDB-lite"/>
    </source>
</evidence>
<evidence type="ECO:0000256" key="4">
    <source>
        <dbReference type="ARBA" id="ARBA00022737"/>
    </source>
</evidence>
<dbReference type="PANTHER" id="PTHR19316:SF18">
    <property type="entry name" value="HSP70-BINDING PROTEIN 1"/>
    <property type="match status" value="1"/>
</dbReference>
<keyword evidence="3" id="KW-0963">Cytoplasm</keyword>
<evidence type="ECO:0000256" key="1">
    <source>
        <dbReference type="ARBA" id="ARBA00004496"/>
    </source>
</evidence>
<feature type="region of interest" description="Disordered" evidence="7">
    <location>
        <begin position="1"/>
        <end position="42"/>
    </location>
</feature>
<dbReference type="GO" id="GO:0005783">
    <property type="term" value="C:endoplasmic reticulum"/>
    <property type="evidence" value="ECO:0007669"/>
    <property type="project" value="TreeGrafter"/>
</dbReference>
<sequence length="219" mass="23928">MGSQQNADLTNLLRWSIENSSTSSDPNAPTTGSTSGPRTQLDQEALRRLVFGGPSDADRMKDAMATIQHPDASLDDKLTAFDNFEQLVEQIDNANNMEPLKLWQPLVDQLNSEEAELRKWAAWCLATAVANNAKAQERMMVLGAIPTLVKQATQDSSLDARKKAILALSSGVRNYQPAMDQAAEHIPKEHLPEGRVDAANMEAIDGIMKSLRESSANKA</sequence>
<evidence type="ECO:0000256" key="5">
    <source>
        <dbReference type="ARBA" id="ARBA00022845"/>
    </source>
</evidence>
<dbReference type="InterPro" id="IPR011989">
    <property type="entry name" value="ARM-like"/>
</dbReference>
<proteinExistence type="inferred from homology"/>
<dbReference type="Proteomes" id="UP000053259">
    <property type="component" value="Unassembled WGS sequence"/>
</dbReference>
<keyword evidence="5" id="KW-0810">Translation regulation</keyword>
<name>A0A0D1ZY34_9PEZI</name>
<dbReference type="RefSeq" id="XP_016208864.1">
    <property type="nucleotide sequence ID" value="XM_016363304.1"/>
</dbReference>
<dbReference type="OrthoDB" id="10250458at2759"/>
<dbReference type="InParanoid" id="A0A0D1ZY34"/>
<dbReference type="GO" id="GO:0000774">
    <property type="term" value="F:adenyl-nucleotide exchange factor activity"/>
    <property type="evidence" value="ECO:0007669"/>
    <property type="project" value="TreeGrafter"/>
</dbReference>
<evidence type="ECO:0000256" key="3">
    <source>
        <dbReference type="ARBA" id="ARBA00022490"/>
    </source>
</evidence>
<keyword evidence="4" id="KW-0677">Repeat</keyword>
<dbReference type="FunFam" id="1.25.10.10:FF:000434">
    <property type="entry name" value="Hsp70 nucleotide exchange factor fes1"/>
    <property type="match status" value="1"/>
</dbReference>
<comment type="subcellular location">
    <subcellularLocation>
        <location evidence="1">Cytoplasm</location>
    </subcellularLocation>
</comment>
<dbReference type="VEuPathDB" id="FungiDB:PV09_09274"/>
<comment type="function">
    <text evidence="6">Functions as a nucleotide exchange factor (NEF) for Hsp70 chaperones which accelerates the release of ADP. Required for fully efficient Hsp70-mediated folding of proteins.</text>
</comment>
<dbReference type="Pfam" id="PF13513">
    <property type="entry name" value="HEAT_EZ"/>
    <property type="match status" value="1"/>
</dbReference>
<feature type="compositionally biased region" description="Polar residues" evidence="7">
    <location>
        <begin position="17"/>
        <end position="42"/>
    </location>
</feature>
<evidence type="ECO:0000256" key="6">
    <source>
        <dbReference type="ARBA" id="ARBA00024912"/>
    </source>
</evidence>
<dbReference type="InterPro" id="IPR013918">
    <property type="entry name" value="Nucleotide_exch_fac_Fes1"/>
</dbReference>
<dbReference type="HOGENOM" id="CLU_084507_0_0_1"/>
<evidence type="ECO:0000259" key="8">
    <source>
        <dbReference type="Pfam" id="PF08609"/>
    </source>
</evidence>
<dbReference type="AlphaFoldDB" id="A0A0D1ZY34"/>
<dbReference type="FunCoup" id="A0A0D1ZY34">
    <property type="interactions" value="198"/>
</dbReference>
<protein>
    <recommendedName>
        <fullName evidence="8">Nucleotide exchange factor Fes1 domain-containing protein</fullName>
    </recommendedName>
</protein>